<evidence type="ECO:0000313" key="2">
    <source>
        <dbReference type="Proteomes" id="UP000652761"/>
    </source>
</evidence>
<dbReference type="Proteomes" id="UP000652761">
    <property type="component" value="Unassembled WGS sequence"/>
</dbReference>
<protein>
    <submittedName>
        <fullName evidence="1">Uncharacterized protein</fullName>
    </submittedName>
</protein>
<reference evidence="1" key="1">
    <citation type="submission" date="2017-07" db="EMBL/GenBank/DDBJ databases">
        <title>Taro Niue Genome Assembly and Annotation.</title>
        <authorList>
            <person name="Atibalentja N."/>
            <person name="Keating K."/>
            <person name="Fields C.J."/>
        </authorList>
    </citation>
    <scope>NUCLEOTIDE SEQUENCE</scope>
    <source>
        <strain evidence="1">Niue_2</strain>
        <tissue evidence="1">Leaf</tissue>
    </source>
</reference>
<comment type="caution">
    <text evidence="1">The sequence shown here is derived from an EMBL/GenBank/DDBJ whole genome shotgun (WGS) entry which is preliminary data.</text>
</comment>
<organism evidence="1 2">
    <name type="scientific">Colocasia esculenta</name>
    <name type="common">Wild taro</name>
    <name type="synonym">Arum esculentum</name>
    <dbReference type="NCBI Taxonomy" id="4460"/>
    <lineage>
        <taxon>Eukaryota</taxon>
        <taxon>Viridiplantae</taxon>
        <taxon>Streptophyta</taxon>
        <taxon>Embryophyta</taxon>
        <taxon>Tracheophyta</taxon>
        <taxon>Spermatophyta</taxon>
        <taxon>Magnoliopsida</taxon>
        <taxon>Liliopsida</taxon>
        <taxon>Araceae</taxon>
        <taxon>Aroideae</taxon>
        <taxon>Colocasieae</taxon>
        <taxon>Colocasia</taxon>
    </lineage>
</organism>
<name>A0A843UY93_COLES</name>
<gene>
    <name evidence="1" type="ORF">Taro_019114</name>
</gene>
<accession>A0A843UY93</accession>
<dbReference type="AlphaFoldDB" id="A0A843UY93"/>
<dbReference type="EMBL" id="NMUH01000911">
    <property type="protein sequence ID" value="MQL86580.1"/>
    <property type="molecule type" value="Genomic_DNA"/>
</dbReference>
<sequence>MVGGGRRRGPNGEERRCSEGGSVWRNAACFVLLVLCCFSARAAALRPIRERVASSSGLSSWSDEQPFLRRDDSDFGPYASWNITGTYTAHDLDILESGYALLGAVTFRDVFDNGHDFGVNKMRVEGVYVCPFRQLRMVASSPLRAVSFAGTFLQHSSLHGLGGRLPLECPSCLGAHDQWGGVAIRVLTCFGCGGTAGAHQALLPWLSFRHCEVESINIKRHLEEVAGGSWEVSKILTSSVLAVGSDREVVGRLADIGLLVAGSSILRLQWLEQVSLSFSLVGLRTKVLAIIQASGPAVILTVAMVFNGGGALGAGTVSPRTTLDESEGWVASWFVKQDPCPVGKLETYLTD</sequence>
<dbReference type="OrthoDB" id="9984778at2759"/>
<keyword evidence="2" id="KW-1185">Reference proteome</keyword>
<evidence type="ECO:0000313" key="1">
    <source>
        <dbReference type="EMBL" id="MQL86580.1"/>
    </source>
</evidence>
<proteinExistence type="predicted"/>